<keyword evidence="3" id="KW-1185">Reference proteome</keyword>
<proteinExistence type="predicted"/>
<gene>
    <name evidence="2" type="ORF">GJ744_008401</name>
</gene>
<dbReference type="AlphaFoldDB" id="A0A8H7E6U4"/>
<evidence type="ECO:0000256" key="1">
    <source>
        <dbReference type="SAM" id="MobiDB-lite"/>
    </source>
</evidence>
<sequence length="93" mass="10053">MSSQASGNGNNGQNKTSLNSTNLDRVPSSSPLLEYLASDQGRAVRLADDRTGGGKTTLHDLNNVMRQYTDKNIVDDARNSMVSGTSNTHWGRK</sequence>
<comment type="caution">
    <text evidence="2">The sequence shown here is derived from an EMBL/GenBank/DDBJ whole genome shotgun (WGS) entry which is preliminary data.</text>
</comment>
<name>A0A8H7E6U4_9EURO</name>
<feature type="region of interest" description="Disordered" evidence="1">
    <location>
        <begin position="1"/>
        <end position="29"/>
    </location>
</feature>
<reference evidence="2" key="1">
    <citation type="submission" date="2020-02" db="EMBL/GenBank/DDBJ databases">
        <authorList>
            <person name="Palmer J.M."/>
        </authorList>
    </citation>
    <scope>NUCLEOTIDE SEQUENCE</scope>
    <source>
        <strain evidence="2">EPUS1.4</strain>
        <tissue evidence="2">Thallus</tissue>
    </source>
</reference>
<dbReference type="OrthoDB" id="10334854at2759"/>
<evidence type="ECO:0000313" key="2">
    <source>
        <dbReference type="EMBL" id="KAF7509006.1"/>
    </source>
</evidence>
<feature type="compositionally biased region" description="Polar residues" evidence="1">
    <location>
        <begin position="15"/>
        <end position="29"/>
    </location>
</feature>
<organism evidence="2 3">
    <name type="scientific">Endocarpon pusillum</name>
    <dbReference type="NCBI Taxonomy" id="364733"/>
    <lineage>
        <taxon>Eukaryota</taxon>
        <taxon>Fungi</taxon>
        <taxon>Dikarya</taxon>
        <taxon>Ascomycota</taxon>
        <taxon>Pezizomycotina</taxon>
        <taxon>Eurotiomycetes</taxon>
        <taxon>Chaetothyriomycetidae</taxon>
        <taxon>Verrucariales</taxon>
        <taxon>Verrucariaceae</taxon>
        <taxon>Endocarpon</taxon>
    </lineage>
</organism>
<evidence type="ECO:0000313" key="3">
    <source>
        <dbReference type="Proteomes" id="UP000606974"/>
    </source>
</evidence>
<dbReference type="EMBL" id="JAACFV010000046">
    <property type="protein sequence ID" value="KAF7509006.1"/>
    <property type="molecule type" value="Genomic_DNA"/>
</dbReference>
<dbReference type="Proteomes" id="UP000606974">
    <property type="component" value="Unassembled WGS sequence"/>
</dbReference>
<protein>
    <submittedName>
        <fullName evidence="2">Uncharacterized protein</fullName>
    </submittedName>
</protein>
<accession>A0A8H7E6U4</accession>
<feature type="compositionally biased region" description="Low complexity" evidence="1">
    <location>
        <begin position="1"/>
        <end position="14"/>
    </location>
</feature>